<evidence type="ECO:0000313" key="1">
    <source>
        <dbReference type="EMBL" id="NMH99918.1"/>
    </source>
</evidence>
<keyword evidence="2" id="KW-1185">Reference proteome</keyword>
<dbReference type="Proteomes" id="UP000820669">
    <property type="component" value="Unassembled WGS sequence"/>
</dbReference>
<sequence length="74" mass="8025">MAWAAVPDDEVEATAQRLAAAPAKDPALARVLALTRPCAEIAARATISAHGLRRHHRRARELGFTDDEVTQLAR</sequence>
<evidence type="ECO:0000313" key="2">
    <source>
        <dbReference type="Proteomes" id="UP000820669"/>
    </source>
</evidence>
<accession>A0ABX1SHG8</accession>
<dbReference type="EMBL" id="JAAXLA010000044">
    <property type="protein sequence ID" value="NMH99918.1"/>
    <property type="molecule type" value="Genomic_DNA"/>
</dbReference>
<gene>
    <name evidence="1" type="ORF">HF526_21745</name>
</gene>
<dbReference type="RefSeq" id="WP_169383395.1">
    <property type="nucleotide sequence ID" value="NZ_JAAXLA010000044.1"/>
</dbReference>
<reference evidence="1 2" key="1">
    <citation type="submission" date="2020-04" db="EMBL/GenBank/DDBJ databases">
        <authorList>
            <person name="Klaysubun C."/>
            <person name="Duangmal K."/>
            <person name="Lipun K."/>
        </authorList>
    </citation>
    <scope>NUCLEOTIDE SEQUENCE [LARGE SCALE GENOMIC DNA]</scope>
    <source>
        <strain evidence="1 2">K10HN5</strain>
    </source>
</reference>
<name>A0ABX1SHG8_9PSEU</name>
<comment type="caution">
    <text evidence="1">The sequence shown here is derived from an EMBL/GenBank/DDBJ whole genome shotgun (WGS) entry which is preliminary data.</text>
</comment>
<protein>
    <submittedName>
        <fullName evidence="1">Uncharacterized protein</fullName>
    </submittedName>
</protein>
<proteinExistence type="predicted"/>
<organism evidence="1 2">
    <name type="scientific">Pseudonocardia acidicola</name>
    <dbReference type="NCBI Taxonomy" id="2724939"/>
    <lineage>
        <taxon>Bacteria</taxon>
        <taxon>Bacillati</taxon>
        <taxon>Actinomycetota</taxon>
        <taxon>Actinomycetes</taxon>
        <taxon>Pseudonocardiales</taxon>
        <taxon>Pseudonocardiaceae</taxon>
        <taxon>Pseudonocardia</taxon>
    </lineage>
</organism>